<accession>A0A3G1L3G4</accession>
<feature type="transmembrane region" description="Helical" evidence="1">
    <location>
        <begin position="7"/>
        <end position="33"/>
    </location>
</feature>
<keyword evidence="1" id="KW-1133">Transmembrane helix</keyword>
<dbReference type="EMBL" id="MG450654">
    <property type="protein sequence ID" value="ATW62721.1"/>
    <property type="molecule type" value="Genomic_DNA"/>
</dbReference>
<keyword evidence="1" id="KW-0472">Membrane</keyword>
<name>A0A3G1L3G4_9CAUD</name>
<gene>
    <name evidence="2" type="ORF">SCBWM1_gp37</name>
</gene>
<keyword evidence="1" id="KW-0812">Transmembrane</keyword>
<evidence type="ECO:0000313" key="2">
    <source>
        <dbReference type="EMBL" id="ATW62721.1"/>
    </source>
</evidence>
<keyword evidence="3" id="KW-1185">Reference proteome</keyword>
<feature type="transmembrane region" description="Helical" evidence="1">
    <location>
        <begin position="39"/>
        <end position="55"/>
    </location>
</feature>
<dbReference type="Proteomes" id="UP000274731">
    <property type="component" value="Segment"/>
</dbReference>
<evidence type="ECO:0000313" key="3">
    <source>
        <dbReference type="Proteomes" id="UP000274731"/>
    </source>
</evidence>
<reference evidence="2 3" key="1">
    <citation type="journal article" date="2018" name="Environ. Microbiol.">
        <title>Novel phage-host interactions and evolution as revealed by a cyanomyovirus isolated from an estuarine environment.</title>
        <authorList>
            <person name="Xu Y."/>
            <person name="Zhang R."/>
            <person name="Wang N."/>
            <person name="Cai L."/>
            <person name="Tong Y."/>
            <person name="Sun Q."/>
            <person name="Chen F."/>
            <person name="Jiao N."/>
        </authorList>
    </citation>
    <scope>NUCLEOTIDE SEQUENCE [LARGE SCALE GENOMIC DNA]</scope>
</reference>
<organism evidence="2 3">
    <name type="scientific">Synechococcus phage S-CBWM1</name>
    <dbReference type="NCBI Taxonomy" id="2053653"/>
    <lineage>
        <taxon>Viruses</taxon>
        <taxon>Duplodnaviria</taxon>
        <taxon>Heunggongvirae</taxon>
        <taxon>Uroviricota</taxon>
        <taxon>Caudoviricetes</taxon>
        <taxon>Aokuangvirus</taxon>
        <taxon>Aokuangvirus SCBWM1</taxon>
    </lineage>
</organism>
<evidence type="ECO:0000256" key="1">
    <source>
        <dbReference type="SAM" id="Phobius"/>
    </source>
</evidence>
<sequence length="56" mass="6338">MQILLFIVLLLLAIPLVPILVVFVYGLIVSVFFFLLSNPLGWLLTILVILALLFLR</sequence>
<protein>
    <submittedName>
        <fullName evidence="2">Uncharacterized protein</fullName>
    </submittedName>
</protein>
<proteinExistence type="predicted"/>